<dbReference type="Gene3D" id="2.60.120.10">
    <property type="entry name" value="Jelly Rolls"/>
    <property type="match status" value="1"/>
</dbReference>
<reference evidence="2 3" key="1">
    <citation type="submission" date="2017-04" db="EMBL/GenBank/DDBJ databases">
        <title>Draft genome sequence of Zooshikella ganghwensis VG4 isolated from Red Sea sediments.</title>
        <authorList>
            <person name="Rehman Z."/>
            <person name="Alam I."/>
            <person name="Kamau A."/>
            <person name="Bajic V."/>
            <person name="Leiknes T."/>
        </authorList>
    </citation>
    <scope>NUCLEOTIDE SEQUENCE [LARGE SCALE GENOMIC DNA]</scope>
    <source>
        <strain evidence="2 3">VG4</strain>
    </source>
</reference>
<dbReference type="SUPFAM" id="SSF51182">
    <property type="entry name" value="RmlC-like cupins"/>
    <property type="match status" value="1"/>
</dbReference>
<keyword evidence="1" id="KW-0732">Signal</keyword>
<sequence>MNKITFDVFLLALVITSLPLKAAEYSVIATDKIKWGLLNPLRGDASPKAADLWGDRTKDTATGMLVKFQKGFSSPPHIHNVTYRGVVIEGLMHNDDPTAEKMWMSTGSFWTQPAGESHITAAEGKNSLIYLEIDSGPYLVLSAKKAFDNGERPINVDERNLVWLDTNDTKWLEKSKVQIAYLWGNPQKANGSFVKLPAGFKGAIESENELKAVVVRGKATHQWNNDINTKNPLLPGSFFRSKAKGELRINAETELVLYINSNGRYNVE</sequence>
<evidence type="ECO:0000256" key="1">
    <source>
        <dbReference type="SAM" id="SignalP"/>
    </source>
</evidence>
<dbReference type="RefSeq" id="WP_094788761.1">
    <property type="nucleotide sequence ID" value="NZ_NDXW01000001.1"/>
</dbReference>
<evidence type="ECO:0000313" key="2">
    <source>
        <dbReference type="EMBL" id="RDH45872.1"/>
    </source>
</evidence>
<name>A0A4P9VU91_9GAMM</name>
<gene>
    <name evidence="2" type="ORF">B9G39_21800</name>
</gene>
<feature type="chain" id="PRO_5020616761" evidence="1">
    <location>
        <begin position="23"/>
        <end position="268"/>
    </location>
</feature>
<feature type="signal peptide" evidence="1">
    <location>
        <begin position="1"/>
        <end position="22"/>
    </location>
</feature>
<organism evidence="2 3">
    <name type="scientific">Zooshikella ganghwensis</name>
    <dbReference type="NCBI Taxonomy" id="202772"/>
    <lineage>
        <taxon>Bacteria</taxon>
        <taxon>Pseudomonadati</taxon>
        <taxon>Pseudomonadota</taxon>
        <taxon>Gammaproteobacteria</taxon>
        <taxon>Oceanospirillales</taxon>
        <taxon>Zooshikellaceae</taxon>
        <taxon>Zooshikella</taxon>
    </lineage>
</organism>
<accession>A0A4P9VU91</accession>
<evidence type="ECO:0000313" key="3">
    <source>
        <dbReference type="Proteomes" id="UP000257039"/>
    </source>
</evidence>
<dbReference type="InterPro" id="IPR028013">
    <property type="entry name" value="DUF4437"/>
</dbReference>
<dbReference type="Proteomes" id="UP000257039">
    <property type="component" value="Unassembled WGS sequence"/>
</dbReference>
<dbReference type="EMBL" id="NDXW01000001">
    <property type="protein sequence ID" value="RDH45872.1"/>
    <property type="molecule type" value="Genomic_DNA"/>
</dbReference>
<keyword evidence="3" id="KW-1185">Reference proteome</keyword>
<comment type="caution">
    <text evidence="2">The sequence shown here is derived from an EMBL/GenBank/DDBJ whole genome shotgun (WGS) entry which is preliminary data.</text>
</comment>
<dbReference type="InterPro" id="IPR011051">
    <property type="entry name" value="RmlC_Cupin_sf"/>
</dbReference>
<dbReference type="Pfam" id="PF14499">
    <property type="entry name" value="DUF4437"/>
    <property type="match status" value="1"/>
</dbReference>
<dbReference type="AlphaFoldDB" id="A0A4P9VU91"/>
<dbReference type="CDD" id="cd06989">
    <property type="entry name" value="cupin_DRT102"/>
    <property type="match status" value="1"/>
</dbReference>
<protein>
    <submittedName>
        <fullName evidence="2">DUF4437 domain-containing protein</fullName>
    </submittedName>
</protein>
<dbReference type="InterPro" id="IPR014710">
    <property type="entry name" value="RmlC-like_jellyroll"/>
</dbReference>
<proteinExistence type="predicted"/>